<evidence type="ECO:0000256" key="8">
    <source>
        <dbReference type="PIRSR" id="PIRSR006809-2"/>
    </source>
</evidence>
<comment type="subcellular location">
    <subcellularLocation>
        <location evidence="6">Cytoplasm</location>
    </subcellularLocation>
    <text evidence="6">May associate with membranes.</text>
</comment>
<feature type="binding site" evidence="7">
    <location>
        <begin position="230"/>
        <end position="234"/>
    </location>
    <ligand>
        <name>GTP</name>
        <dbReference type="ChEBI" id="CHEBI:37565"/>
    </ligand>
</feature>
<accession>A0A1I3V9N1</accession>
<feature type="binding site" evidence="8">
    <location>
        <position position="212"/>
    </location>
    <ligand>
        <name>Mg(2+)</name>
        <dbReference type="ChEBI" id="CHEBI:18420"/>
    </ligand>
</feature>
<dbReference type="GO" id="GO:0046872">
    <property type="term" value="F:metal ion binding"/>
    <property type="evidence" value="ECO:0007669"/>
    <property type="project" value="UniProtKB-KW"/>
</dbReference>
<dbReference type="Pfam" id="PF13167">
    <property type="entry name" value="GTP-bdg_N"/>
    <property type="match status" value="1"/>
</dbReference>
<dbReference type="InterPro" id="IPR025121">
    <property type="entry name" value="GTPase_HflX_N"/>
</dbReference>
<keyword evidence="2 8" id="KW-0479">Metal-binding</keyword>
<evidence type="ECO:0000313" key="10">
    <source>
        <dbReference type="EMBL" id="SFJ91872.1"/>
    </source>
</evidence>
<dbReference type="RefSeq" id="WP_072695045.1">
    <property type="nucleotide sequence ID" value="NZ_FOSJ01000002.1"/>
</dbReference>
<dbReference type="Pfam" id="PF16360">
    <property type="entry name" value="GTP-bdg_M"/>
    <property type="match status" value="1"/>
</dbReference>
<dbReference type="GO" id="GO:0043022">
    <property type="term" value="F:ribosome binding"/>
    <property type="evidence" value="ECO:0007669"/>
    <property type="project" value="TreeGrafter"/>
</dbReference>
<keyword evidence="3 6" id="KW-0547">Nucleotide-binding</keyword>
<feature type="binding site" evidence="7">
    <location>
        <begin position="338"/>
        <end position="340"/>
    </location>
    <ligand>
        <name>GTP</name>
        <dbReference type="ChEBI" id="CHEBI:37565"/>
    </ligand>
</feature>
<dbReference type="PIRSF" id="PIRSF006809">
    <property type="entry name" value="GTP-binding_hflX_prd"/>
    <property type="match status" value="1"/>
</dbReference>
<evidence type="ECO:0000313" key="11">
    <source>
        <dbReference type="Proteomes" id="UP000199589"/>
    </source>
</evidence>
<dbReference type="HAMAP" id="MF_00900">
    <property type="entry name" value="GTPase_HflX"/>
    <property type="match status" value="1"/>
</dbReference>
<dbReference type="GO" id="GO:0003924">
    <property type="term" value="F:GTPase activity"/>
    <property type="evidence" value="ECO:0007669"/>
    <property type="project" value="UniProtKB-UniRule"/>
</dbReference>
<sequence length="410" mass="46963">MLNEEHYEKVVVVGIQTTETDSQFRYSLEELKQLVENAGGKVVGELTQKRERQDAKTVVGKGKLNELKHLSEELDATTIVFNQELSPRNVRNIQEELEAKVIDRIQVILDIFALRAQSKEGRLQVQLAQLSYLLPRLAGQGVNMSRLGAGIGTRGPGETKLETDRRHIQKQMTDIRHELKKTEAHRERSREQRKQSNVFQIGLIGYTNAGKSTILNVTTETETFEKNQLFATLDPLTRQFELPSGLQATMTDTVGFIQDLPTQLIEAFQSTLEESRTVDLLLHVVDASEENIAGHEETVLELLKELNMDKIPRLTVYNKKDLVKGNFQPSLYPNVVISARDESDVKRLFEAIEENIKEEMVPYTLEIESARGDLLIQLRNETIVERQLFDEEKQVYFVEGYARKNSRWNR</sequence>
<evidence type="ECO:0000256" key="7">
    <source>
        <dbReference type="PIRSR" id="PIRSR006809-1"/>
    </source>
</evidence>
<protein>
    <recommendedName>
        <fullName evidence="6">GTPase HflX</fullName>
    </recommendedName>
    <alternativeName>
        <fullName evidence="6">GTP-binding protein HflX</fullName>
    </alternativeName>
</protein>
<dbReference type="InterPro" id="IPR027417">
    <property type="entry name" value="P-loop_NTPase"/>
</dbReference>
<dbReference type="OrthoDB" id="9812272at2"/>
<dbReference type="InterPro" id="IPR030394">
    <property type="entry name" value="G_HFLX_dom"/>
</dbReference>
<dbReference type="GO" id="GO:0005525">
    <property type="term" value="F:GTP binding"/>
    <property type="evidence" value="ECO:0007669"/>
    <property type="project" value="UniProtKB-UniRule"/>
</dbReference>
<evidence type="ECO:0000256" key="6">
    <source>
        <dbReference type="HAMAP-Rule" id="MF_00900"/>
    </source>
</evidence>
<dbReference type="InterPro" id="IPR042108">
    <property type="entry name" value="GTPase_HflX_N_sf"/>
</dbReference>
<proteinExistence type="inferred from homology"/>
<feature type="binding site" evidence="7">
    <location>
        <begin position="205"/>
        <end position="212"/>
    </location>
    <ligand>
        <name>GTP</name>
        <dbReference type="ChEBI" id="CHEBI:37565"/>
    </ligand>
</feature>
<evidence type="ECO:0000256" key="1">
    <source>
        <dbReference type="ARBA" id="ARBA00022490"/>
    </source>
</evidence>
<organism evidence="10 11">
    <name type="scientific">Marinilactibacillus piezotolerans</name>
    <dbReference type="NCBI Taxonomy" id="258723"/>
    <lineage>
        <taxon>Bacteria</taxon>
        <taxon>Bacillati</taxon>
        <taxon>Bacillota</taxon>
        <taxon>Bacilli</taxon>
        <taxon>Lactobacillales</taxon>
        <taxon>Carnobacteriaceae</taxon>
        <taxon>Marinilactibacillus</taxon>
    </lineage>
</organism>
<evidence type="ECO:0000256" key="5">
    <source>
        <dbReference type="ARBA" id="ARBA00023134"/>
    </source>
</evidence>
<keyword evidence="4 8" id="KW-0460">Magnesium</keyword>
<dbReference type="STRING" id="258723.GCA_900169305_00598"/>
<dbReference type="EMBL" id="FOSJ01000002">
    <property type="protein sequence ID" value="SFJ91872.1"/>
    <property type="molecule type" value="Genomic_DNA"/>
</dbReference>
<dbReference type="CDD" id="cd01878">
    <property type="entry name" value="HflX"/>
    <property type="match status" value="1"/>
</dbReference>
<name>A0A1I3V9N1_9LACT</name>
<evidence type="ECO:0000259" key="9">
    <source>
        <dbReference type="PROSITE" id="PS51705"/>
    </source>
</evidence>
<dbReference type="FunFam" id="3.40.50.11060:FF:000001">
    <property type="entry name" value="GTPase HflX"/>
    <property type="match status" value="1"/>
</dbReference>
<comment type="function">
    <text evidence="6">GTPase that associates with the 50S ribosomal subunit and may have a role during protein synthesis or ribosome biogenesis.</text>
</comment>
<gene>
    <name evidence="6" type="primary">hflX</name>
    <name evidence="10" type="ORF">SAMN04488569_100294</name>
</gene>
<evidence type="ECO:0000256" key="2">
    <source>
        <dbReference type="ARBA" id="ARBA00022723"/>
    </source>
</evidence>
<dbReference type="Gene3D" id="3.40.50.11060">
    <property type="entry name" value="GTPase HflX, N-terminal domain"/>
    <property type="match status" value="1"/>
</dbReference>
<keyword evidence="11" id="KW-1185">Reference proteome</keyword>
<dbReference type="PANTHER" id="PTHR10229">
    <property type="entry name" value="GTP-BINDING PROTEIN HFLX"/>
    <property type="match status" value="1"/>
</dbReference>
<comment type="subunit">
    <text evidence="6">Monomer. Associates with the 50S ribosomal subunit.</text>
</comment>
<dbReference type="Gene3D" id="6.10.250.2860">
    <property type="match status" value="1"/>
</dbReference>
<dbReference type="NCBIfam" id="TIGR03156">
    <property type="entry name" value="GTP_HflX"/>
    <property type="match status" value="1"/>
</dbReference>
<dbReference type="PRINTS" id="PR00326">
    <property type="entry name" value="GTP1OBG"/>
</dbReference>
<feature type="binding site" evidence="7">
    <location>
        <begin position="318"/>
        <end position="321"/>
    </location>
    <ligand>
        <name>GTP</name>
        <dbReference type="ChEBI" id="CHEBI:37565"/>
    </ligand>
</feature>
<dbReference type="InterPro" id="IPR032305">
    <property type="entry name" value="GTP-bd_M"/>
</dbReference>
<dbReference type="GO" id="GO:0005737">
    <property type="term" value="C:cytoplasm"/>
    <property type="evidence" value="ECO:0007669"/>
    <property type="project" value="UniProtKB-SubCell"/>
</dbReference>
<feature type="domain" description="Hflx-type G" evidence="9">
    <location>
        <begin position="199"/>
        <end position="360"/>
    </location>
</feature>
<dbReference type="Pfam" id="PF01926">
    <property type="entry name" value="MMR_HSR1"/>
    <property type="match status" value="1"/>
</dbReference>
<reference evidence="11" key="1">
    <citation type="submission" date="2016-10" db="EMBL/GenBank/DDBJ databases">
        <authorList>
            <person name="Varghese N."/>
            <person name="Submissions S."/>
        </authorList>
    </citation>
    <scope>NUCLEOTIDE SEQUENCE [LARGE SCALE GENOMIC DNA]</scope>
    <source>
        <strain evidence="11">DSM 16108</strain>
    </source>
</reference>
<feature type="binding site" evidence="7">
    <location>
        <begin position="252"/>
        <end position="255"/>
    </location>
    <ligand>
        <name>GTP</name>
        <dbReference type="ChEBI" id="CHEBI:37565"/>
    </ligand>
</feature>
<keyword evidence="5 6" id="KW-0342">GTP-binding</keyword>
<dbReference type="InterPro" id="IPR006073">
    <property type="entry name" value="GTP-bd"/>
</dbReference>
<comment type="similarity">
    <text evidence="6">Belongs to the TRAFAC class OBG-HflX-like GTPase superfamily. HflX GTPase family.</text>
</comment>
<dbReference type="SUPFAM" id="SSF52540">
    <property type="entry name" value="P-loop containing nucleoside triphosphate hydrolases"/>
    <property type="match status" value="1"/>
</dbReference>
<comment type="cofactor">
    <cofactor evidence="8">
        <name>Mg(2+)</name>
        <dbReference type="ChEBI" id="CHEBI:18420"/>
    </cofactor>
</comment>
<dbReference type="AlphaFoldDB" id="A0A1I3V9N1"/>
<dbReference type="InterPro" id="IPR016496">
    <property type="entry name" value="GTPase_HflX"/>
</dbReference>
<dbReference type="PANTHER" id="PTHR10229:SF0">
    <property type="entry name" value="GTP-BINDING PROTEIN 6-RELATED"/>
    <property type="match status" value="1"/>
</dbReference>
<dbReference type="PROSITE" id="PS51705">
    <property type="entry name" value="G_HFLX"/>
    <property type="match status" value="1"/>
</dbReference>
<evidence type="ECO:0000256" key="4">
    <source>
        <dbReference type="ARBA" id="ARBA00022842"/>
    </source>
</evidence>
<dbReference type="Gene3D" id="3.40.50.300">
    <property type="entry name" value="P-loop containing nucleotide triphosphate hydrolases"/>
    <property type="match status" value="1"/>
</dbReference>
<keyword evidence="1 6" id="KW-0963">Cytoplasm</keyword>
<dbReference type="Proteomes" id="UP000199589">
    <property type="component" value="Unassembled WGS sequence"/>
</dbReference>
<feature type="binding site" evidence="8">
    <location>
        <position position="232"/>
    </location>
    <ligand>
        <name>Mg(2+)</name>
        <dbReference type="ChEBI" id="CHEBI:18420"/>
    </ligand>
</feature>
<evidence type="ECO:0000256" key="3">
    <source>
        <dbReference type="ARBA" id="ARBA00022741"/>
    </source>
</evidence>